<protein>
    <submittedName>
        <fullName evidence="2">Uncharacterized protein</fullName>
    </submittedName>
</protein>
<proteinExistence type="predicted"/>
<name>A0A4S8JZA5_MUSBA</name>
<keyword evidence="1" id="KW-0472">Membrane</keyword>
<keyword evidence="1" id="KW-0812">Transmembrane</keyword>
<dbReference type="AlphaFoldDB" id="A0A4S8JZA5"/>
<evidence type="ECO:0000256" key="1">
    <source>
        <dbReference type="SAM" id="Phobius"/>
    </source>
</evidence>
<dbReference type="PANTHER" id="PTHR37245">
    <property type="entry name" value="PAMP-INDUCED SECRETED PEPTIDE 1"/>
    <property type="match status" value="1"/>
</dbReference>
<comment type="caution">
    <text evidence="2">The sequence shown here is derived from an EMBL/GenBank/DDBJ whole genome shotgun (WGS) entry which is preliminary data.</text>
</comment>
<dbReference type="GO" id="GO:0006952">
    <property type="term" value="P:defense response"/>
    <property type="evidence" value="ECO:0007669"/>
    <property type="project" value="InterPro"/>
</dbReference>
<dbReference type="PANTHER" id="PTHR37245:SF4">
    <property type="entry name" value="PAMP-INDUCED SECRETED PEPTIDE 1"/>
    <property type="match status" value="1"/>
</dbReference>
<accession>A0A4S8JZA5</accession>
<keyword evidence="3" id="KW-1185">Reference proteome</keyword>
<sequence length="80" mass="8595">MRPQTAPALSLIVVFVVVSITVVSIMKRADAARTAPDCTGGWSYMAYASTDEKGREEPPSLARWMAKLSHGPSPKGPGHR</sequence>
<evidence type="ECO:0000313" key="3">
    <source>
        <dbReference type="Proteomes" id="UP000317650"/>
    </source>
</evidence>
<reference evidence="2 3" key="1">
    <citation type="journal article" date="2019" name="Nat. Plants">
        <title>Genome sequencing of Musa balbisiana reveals subgenome evolution and function divergence in polyploid bananas.</title>
        <authorList>
            <person name="Yao X."/>
        </authorList>
    </citation>
    <scope>NUCLEOTIDE SEQUENCE [LARGE SCALE GENOMIC DNA]</scope>
    <source>
        <strain evidence="3">cv. DH-PKW</strain>
        <tissue evidence="2">Leaves</tissue>
    </source>
</reference>
<dbReference type="Proteomes" id="UP000317650">
    <property type="component" value="Chromosome 5"/>
</dbReference>
<dbReference type="InterPro" id="IPR040273">
    <property type="entry name" value="PIP1"/>
</dbReference>
<organism evidence="2 3">
    <name type="scientific">Musa balbisiana</name>
    <name type="common">Banana</name>
    <dbReference type="NCBI Taxonomy" id="52838"/>
    <lineage>
        <taxon>Eukaryota</taxon>
        <taxon>Viridiplantae</taxon>
        <taxon>Streptophyta</taxon>
        <taxon>Embryophyta</taxon>
        <taxon>Tracheophyta</taxon>
        <taxon>Spermatophyta</taxon>
        <taxon>Magnoliopsida</taxon>
        <taxon>Liliopsida</taxon>
        <taxon>Zingiberales</taxon>
        <taxon>Musaceae</taxon>
        <taxon>Musa</taxon>
    </lineage>
</organism>
<dbReference type="EMBL" id="PYDT01000003">
    <property type="protein sequence ID" value="THU67682.1"/>
    <property type="molecule type" value="Genomic_DNA"/>
</dbReference>
<feature type="transmembrane region" description="Helical" evidence="1">
    <location>
        <begin position="6"/>
        <end position="26"/>
    </location>
</feature>
<gene>
    <name evidence="2" type="ORF">C4D60_Mb05t27270</name>
</gene>
<keyword evidence="1" id="KW-1133">Transmembrane helix</keyword>
<evidence type="ECO:0000313" key="2">
    <source>
        <dbReference type="EMBL" id="THU67682.1"/>
    </source>
</evidence>